<feature type="signal peptide" evidence="2">
    <location>
        <begin position="1"/>
        <end position="19"/>
    </location>
</feature>
<feature type="region of interest" description="Disordered" evidence="1">
    <location>
        <begin position="47"/>
        <end position="106"/>
    </location>
</feature>
<accession>A0AAD6YUL1</accession>
<evidence type="ECO:0000256" key="2">
    <source>
        <dbReference type="SAM" id="SignalP"/>
    </source>
</evidence>
<dbReference type="EMBL" id="JARJCW010000001">
    <property type="protein sequence ID" value="KAJ7229808.1"/>
    <property type="molecule type" value="Genomic_DNA"/>
</dbReference>
<feature type="chain" id="PRO_5042213832" evidence="2">
    <location>
        <begin position="20"/>
        <end position="314"/>
    </location>
</feature>
<gene>
    <name evidence="3" type="ORF">GGX14DRAFT_383768</name>
</gene>
<evidence type="ECO:0000256" key="1">
    <source>
        <dbReference type="SAM" id="MobiDB-lite"/>
    </source>
</evidence>
<evidence type="ECO:0000313" key="3">
    <source>
        <dbReference type="EMBL" id="KAJ7229808.1"/>
    </source>
</evidence>
<organism evidence="3 4">
    <name type="scientific">Mycena pura</name>
    <dbReference type="NCBI Taxonomy" id="153505"/>
    <lineage>
        <taxon>Eukaryota</taxon>
        <taxon>Fungi</taxon>
        <taxon>Dikarya</taxon>
        <taxon>Basidiomycota</taxon>
        <taxon>Agaricomycotina</taxon>
        <taxon>Agaricomycetes</taxon>
        <taxon>Agaricomycetidae</taxon>
        <taxon>Agaricales</taxon>
        <taxon>Marasmiineae</taxon>
        <taxon>Mycenaceae</taxon>
        <taxon>Mycena</taxon>
    </lineage>
</organism>
<reference evidence="3" key="1">
    <citation type="submission" date="2023-03" db="EMBL/GenBank/DDBJ databases">
        <title>Massive genome expansion in bonnet fungi (Mycena s.s.) driven by repeated elements and novel gene families across ecological guilds.</title>
        <authorList>
            <consortium name="Lawrence Berkeley National Laboratory"/>
            <person name="Harder C.B."/>
            <person name="Miyauchi S."/>
            <person name="Viragh M."/>
            <person name="Kuo A."/>
            <person name="Thoen E."/>
            <person name="Andreopoulos B."/>
            <person name="Lu D."/>
            <person name="Skrede I."/>
            <person name="Drula E."/>
            <person name="Henrissat B."/>
            <person name="Morin E."/>
            <person name="Kohler A."/>
            <person name="Barry K."/>
            <person name="LaButti K."/>
            <person name="Morin E."/>
            <person name="Salamov A."/>
            <person name="Lipzen A."/>
            <person name="Mereny Z."/>
            <person name="Hegedus B."/>
            <person name="Baldrian P."/>
            <person name="Stursova M."/>
            <person name="Weitz H."/>
            <person name="Taylor A."/>
            <person name="Grigoriev I.V."/>
            <person name="Nagy L.G."/>
            <person name="Martin F."/>
            <person name="Kauserud H."/>
        </authorList>
    </citation>
    <scope>NUCLEOTIDE SEQUENCE</scope>
    <source>
        <strain evidence="3">9144</strain>
    </source>
</reference>
<sequence>MARYGTLCMLVWLLPVAAGCRQKDAGTSLGSRAKRVPDKKIADLAHGELRRRSRVPARPRGYADTERVVAPHGPAPNGNPCGRHDPGRRAPGGTPTGGPPRVCGAQRIPVRRGAARRGVRLSRRHCIAYYGVDEGPRRARKGGEESGVQISATAVLLYALGGPGVHAVAWETQGVSASNAAAAGHAASHRVMRACGAYNAAWAWHPARSGRGIQHGTVPAENSTHASAAAADAAPRRAGVDTNVECKAARGLGETVCGTTMSAFGAARHKEGIAMINGWPQRIPAGFAPNTASLQPHDQDSDICLSLLVLAAAG</sequence>
<keyword evidence="2" id="KW-0732">Signal</keyword>
<keyword evidence="4" id="KW-1185">Reference proteome</keyword>
<dbReference type="AlphaFoldDB" id="A0AAD6YUL1"/>
<protein>
    <submittedName>
        <fullName evidence="3">Uncharacterized protein</fullName>
    </submittedName>
</protein>
<dbReference type="PROSITE" id="PS51257">
    <property type="entry name" value="PROKAR_LIPOPROTEIN"/>
    <property type="match status" value="1"/>
</dbReference>
<name>A0AAD6YUL1_9AGAR</name>
<dbReference type="Proteomes" id="UP001219525">
    <property type="component" value="Unassembled WGS sequence"/>
</dbReference>
<proteinExistence type="predicted"/>
<evidence type="ECO:0000313" key="4">
    <source>
        <dbReference type="Proteomes" id="UP001219525"/>
    </source>
</evidence>
<comment type="caution">
    <text evidence="3">The sequence shown here is derived from an EMBL/GenBank/DDBJ whole genome shotgun (WGS) entry which is preliminary data.</text>
</comment>